<evidence type="ECO:0000313" key="3">
    <source>
        <dbReference type="Proteomes" id="UP000600026"/>
    </source>
</evidence>
<accession>A0A919LDB7</accession>
<dbReference type="PANTHER" id="PTHR36221:SF1">
    <property type="entry name" value="DUF742 DOMAIN-CONTAINING PROTEIN"/>
    <property type="match status" value="1"/>
</dbReference>
<dbReference type="PANTHER" id="PTHR36221">
    <property type="entry name" value="DUF742 DOMAIN-CONTAINING PROTEIN"/>
    <property type="match status" value="1"/>
</dbReference>
<evidence type="ECO:0000256" key="1">
    <source>
        <dbReference type="SAM" id="MobiDB-lite"/>
    </source>
</evidence>
<proteinExistence type="predicted"/>
<organism evidence="2 3">
    <name type="scientific">Streptomyces xanthophaeus</name>
    <dbReference type="NCBI Taxonomy" id="67385"/>
    <lineage>
        <taxon>Bacteria</taxon>
        <taxon>Bacillati</taxon>
        <taxon>Actinomycetota</taxon>
        <taxon>Actinomycetes</taxon>
        <taxon>Kitasatosporales</taxon>
        <taxon>Streptomycetaceae</taxon>
        <taxon>Streptomyces</taxon>
    </lineage>
</organism>
<feature type="compositionally biased region" description="Basic and acidic residues" evidence="1">
    <location>
        <begin position="25"/>
        <end position="36"/>
    </location>
</feature>
<sequence>MRARARGAYAQGAPYGAGKEPGTGRGRDTPWRDDSAGRVMRPYTASGGRTRPGVALDLLSLVTATGVRPRGPLGAEHTLVLRLCAGSAAVTVAEVAGQLRLPAVVVKVLLSDLMEHGAVMAQAPRYPGGAHFAADDQDLLRAVLDGLRKRL</sequence>
<comment type="caution">
    <text evidence="2">The sequence shown here is derived from an EMBL/GenBank/DDBJ whole genome shotgun (WGS) entry which is preliminary data.</text>
</comment>
<dbReference type="Pfam" id="PF05331">
    <property type="entry name" value="DUF742"/>
    <property type="match status" value="1"/>
</dbReference>
<dbReference type="OrthoDB" id="4274007at2"/>
<feature type="region of interest" description="Disordered" evidence="1">
    <location>
        <begin position="1"/>
        <end position="48"/>
    </location>
</feature>
<evidence type="ECO:0008006" key="4">
    <source>
        <dbReference type="Google" id="ProtNLM"/>
    </source>
</evidence>
<dbReference type="InterPro" id="IPR007995">
    <property type="entry name" value="DUF742"/>
</dbReference>
<gene>
    <name evidence="2" type="ORF">Sxan_36350</name>
</gene>
<keyword evidence="3" id="KW-1185">Reference proteome</keyword>
<reference evidence="2" key="1">
    <citation type="submission" date="2020-09" db="EMBL/GenBank/DDBJ databases">
        <title>Whole genome shotgun sequence of Streptomyces xanthophaeus NBRC 12829.</title>
        <authorList>
            <person name="Komaki H."/>
            <person name="Tamura T."/>
        </authorList>
    </citation>
    <scope>NUCLEOTIDE SEQUENCE</scope>
    <source>
        <strain evidence="2">NBRC 12829</strain>
    </source>
</reference>
<dbReference type="EMBL" id="BNEE01000006">
    <property type="protein sequence ID" value="GHI86271.1"/>
    <property type="molecule type" value="Genomic_DNA"/>
</dbReference>
<evidence type="ECO:0000313" key="2">
    <source>
        <dbReference type="EMBL" id="GHI86271.1"/>
    </source>
</evidence>
<protein>
    <recommendedName>
        <fullName evidence="4">DUF742 domain-containing protein</fullName>
    </recommendedName>
</protein>
<dbReference type="Proteomes" id="UP000600026">
    <property type="component" value="Unassembled WGS sequence"/>
</dbReference>
<feature type="compositionally biased region" description="Low complexity" evidence="1">
    <location>
        <begin position="1"/>
        <end position="18"/>
    </location>
</feature>
<dbReference type="AlphaFoldDB" id="A0A919LDB7"/>
<name>A0A919LDB7_9ACTN</name>